<sequence>MGTILRSSATASSRVPSTSPSTLLPQVRSLPTPTVSSTTKAQRAMLPSPFPFRLFRHRATLPRGTTAYPYPTSDLKKMVVGRNVPIGSAA</sequence>
<protein>
    <submittedName>
        <fullName evidence="2">Uncharacterized protein</fullName>
    </submittedName>
</protein>
<organism evidence="2 3">
    <name type="scientific">Kitasatospora aureofaciens</name>
    <name type="common">Streptomyces aureofaciens</name>
    <dbReference type="NCBI Taxonomy" id="1894"/>
    <lineage>
        <taxon>Bacteria</taxon>
        <taxon>Bacillati</taxon>
        <taxon>Actinomycetota</taxon>
        <taxon>Actinomycetes</taxon>
        <taxon>Kitasatosporales</taxon>
        <taxon>Streptomycetaceae</taxon>
        <taxon>Kitasatospora</taxon>
    </lineage>
</organism>
<accession>A0A8H9HNY6</accession>
<feature type="region of interest" description="Disordered" evidence="1">
    <location>
        <begin position="1"/>
        <end position="43"/>
    </location>
</feature>
<evidence type="ECO:0000313" key="2">
    <source>
        <dbReference type="EMBL" id="GGU73579.1"/>
    </source>
</evidence>
<dbReference type="Proteomes" id="UP000610124">
    <property type="component" value="Unassembled WGS sequence"/>
</dbReference>
<feature type="compositionally biased region" description="Polar residues" evidence="1">
    <location>
        <begin position="1"/>
        <end position="41"/>
    </location>
</feature>
<evidence type="ECO:0000256" key="1">
    <source>
        <dbReference type="SAM" id="MobiDB-lite"/>
    </source>
</evidence>
<reference evidence="2" key="1">
    <citation type="journal article" date="2014" name="Int. J. Syst. Evol. Microbiol.">
        <title>Complete genome sequence of Corynebacterium casei LMG S-19264T (=DSM 44701T), isolated from a smear-ripened cheese.</title>
        <authorList>
            <consortium name="US DOE Joint Genome Institute (JGI-PGF)"/>
            <person name="Walter F."/>
            <person name="Albersmeier A."/>
            <person name="Kalinowski J."/>
            <person name="Ruckert C."/>
        </authorList>
    </citation>
    <scope>NUCLEOTIDE SEQUENCE</scope>
    <source>
        <strain evidence="2">JCM 4434</strain>
    </source>
</reference>
<name>A0A8H9HNY6_KITAU</name>
<comment type="caution">
    <text evidence="2">The sequence shown here is derived from an EMBL/GenBank/DDBJ whole genome shotgun (WGS) entry which is preliminary data.</text>
</comment>
<gene>
    <name evidence="2" type="ORF">GCM10010502_26640</name>
</gene>
<proteinExistence type="predicted"/>
<reference evidence="2" key="2">
    <citation type="submission" date="2020-09" db="EMBL/GenBank/DDBJ databases">
        <authorList>
            <person name="Sun Q."/>
            <person name="Ohkuma M."/>
        </authorList>
    </citation>
    <scope>NUCLEOTIDE SEQUENCE</scope>
    <source>
        <strain evidence="2">JCM 4434</strain>
    </source>
</reference>
<evidence type="ECO:0000313" key="3">
    <source>
        <dbReference type="Proteomes" id="UP000610124"/>
    </source>
</evidence>
<dbReference type="EMBL" id="BMUB01000005">
    <property type="protein sequence ID" value="GGU73579.1"/>
    <property type="molecule type" value="Genomic_DNA"/>
</dbReference>
<dbReference type="AlphaFoldDB" id="A0A8H9HNY6"/>